<gene>
    <name evidence="2" type="ordered locus">Tery_4215</name>
</gene>
<feature type="transmembrane region" description="Helical" evidence="1">
    <location>
        <begin position="93"/>
        <end position="110"/>
    </location>
</feature>
<sequence>MANNTSKFNSDMSRQWANLIAILGTFFLNIYVNIYPPNGLTIGEISNTIFKDVLITPASYAFAIWGLIYLGLISFGIYQLLPAQRDNQILRRCQYFLVGASLAQVVWIFLFQYQLFVFSVLAMLGILGCLICLYLNLGISYERVSKKDKWFVHYPISIYFAWISVATIVNVACVIDNLSWNSSEQVAIVWTIIMLIIGTVIAAIINIQKQDVAYTLVFVWALTAIAVRHLNILIITISAGILALGLVVLVFLKVFSKGLKLEK</sequence>
<evidence type="ECO:0000313" key="2">
    <source>
        <dbReference type="EMBL" id="ABG53216.1"/>
    </source>
</evidence>
<keyword evidence="1" id="KW-1133">Transmembrane helix</keyword>
<evidence type="ECO:0008006" key="3">
    <source>
        <dbReference type="Google" id="ProtNLM"/>
    </source>
</evidence>
<protein>
    <recommendedName>
        <fullName evidence="3">Tryptophan-rich sensory protein</fullName>
    </recommendedName>
</protein>
<keyword evidence="1" id="KW-0812">Transmembrane</keyword>
<proteinExistence type="predicted"/>
<dbReference type="PANTHER" id="PTHR33802">
    <property type="entry name" value="SI:CH211-161H7.5-RELATED"/>
    <property type="match status" value="1"/>
</dbReference>
<dbReference type="InterPro" id="IPR038330">
    <property type="entry name" value="TspO/MBR-related_sf"/>
</dbReference>
<feature type="transmembrane region" description="Helical" evidence="1">
    <location>
        <begin position="158"/>
        <end position="180"/>
    </location>
</feature>
<evidence type="ECO:0000256" key="1">
    <source>
        <dbReference type="SAM" id="Phobius"/>
    </source>
</evidence>
<dbReference type="Gene3D" id="1.20.1260.100">
    <property type="entry name" value="TspO/MBR protein"/>
    <property type="match status" value="1"/>
</dbReference>
<organism evidence="2">
    <name type="scientific">Trichodesmium erythraeum (strain IMS101)</name>
    <dbReference type="NCBI Taxonomy" id="203124"/>
    <lineage>
        <taxon>Bacteria</taxon>
        <taxon>Bacillati</taxon>
        <taxon>Cyanobacteriota</taxon>
        <taxon>Cyanophyceae</taxon>
        <taxon>Oscillatoriophycideae</taxon>
        <taxon>Oscillatoriales</taxon>
        <taxon>Microcoleaceae</taxon>
        <taxon>Trichodesmium</taxon>
    </lineage>
</organism>
<dbReference type="OrthoDB" id="5189031at2"/>
<feature type="transmembrane region" description="Helical" evidence="1">
    <location>
        <begin position="233"/>
        <end position="255"/>
    </location>
</feature>
<feature type="transmembrane region" description="Helical" evidence="1">
    <location>
        <begin position="54"/>
        <end position="81"/>
    </location>
</feature>
<name>Q10X08_TRIEI</name>
<feature type="transmembrane region" description="Helical" evidence="1">
    <location>
        <begin position="16"/>
        <end position="34"/>
    </location>
</feature>
<keyword evidence="1" id="KW-0472">Membrane</keyword>
<feature type="transmembrane region" description="Helical" evidence="1">
    <location>
        <begin position="116"/>
        <end position="137"/>
    </location>
</feature>
<dbReference type="RefSeq" id="WP_011613546.1">
    <property type="nucleotide sequence ID" value="NC_008312.1"/>
</dbReference>
<feature type="transmembrane region" description="Helical" evidence="1">
    <location>
        <begin position="186"/>
        <end position="205"/>
    </location>
</feature>
<reference evidence="2" key="1">
    <citation type="submission" date="2006-06" db="EMBL/GenBank/DDBJ databases">
        <title>Complete sequence of Trichodesmium erythraeum IMS101.</title>
        <authorList>
            <consortium name="US DOE Joint Genome Institute"/>
            <person name="Copeland A."/>
            <person name="Lucas S."/>
            <person name="Lapidus A."/>
            <person name="Barry K."/>
            <person name="Detter J.C."/>
            <person name="Glavina del Rio T."/>
            <person name="Hammon N."/>
            <person name="Israni S."/>
            <person name="Dalin E."/>
            <person name="Tice H."/>
            <person name="Pitluck S."/>
            <person name="Kiss H."/>
            <person name="Munk A.C."/>
            <person name="Brettin T."/>
            <person name="Bruce D."/>
            <person name="Han C."/>
            <person name="Tapia R."/>
            <person name="Gilna P."/>
            <person name="Schmutz J."/>
            <person name="Larimer F."/>
            <person name="Land M."/>
            <person name="Hauser L."/>
            <person name="Kyrpides N."/>
            <person name="Kim E."/>
            <person name="Richardson P."/>
        </authorList>
    </citation>
    <scope>NUCLEOTIDE SEQUENCE [LARGE SCALE GENOMIC DNA]</scope>
    <source>
        <strain evidence="2">IMS101</strain>
    </source>
</reference>
<feature type="transmembrane region" description="Helical" evidence="1">
    <location>
        <begin position="212"/>
        <end position="227"/>
    </location>
</feature>
<dbReference type="KEGG" id="ter:Tery_4215"/>
<dbReference type="AlphaFoldDB" id="Q10X08"/>
<dbReference type="HOGENOM" id="CLU_067293_1_0_3"/>
<dbReference type="eggNOG" id="COG1030">
    <property type="taxonomic scope" value="Bacteria"/>
</dbReference>
<dbReference type="STRING" id="203124.Tery_4215"/>
<dbReference type="EMBL" id="CP000393">
    <property type="protein sequence ID" value="ABG53216.1"/>
    <property type="molecule type" value="Genomic_DNA"/>
</dbReference>
<dbReference type="PANTHER" id="PTHR33802:SF1">
    <property type="entry name" value="XK-RELATED PROTEIN"/>
    <property type="match status" value="1"/>
</dbReference>
<accession>Q10X08</accession>